<dbReference type="Pfam" id="PF01103">
    <property type="entry name" value="Omp85"/>
    <property type="match status" value="1"/>
</dbReference>
<evidence type="ECO:0000256" key="3">
    <source>
        <dbReference type="SAM" id="SignalP"/>
    </source>
</evidence>
<organism evidence="5 6">
    <name type="scientific">Mariprofundus aestuarium</name>
    <dbReference type="NCBI Taxonomy" id="1921086"/>
    <lineage>
        <taxon>Bacteria</taxon>
        <taxon>Pseudomonadati</taxon>
        <taxon>Pseudomonadota</taxon>
        <taxon>Candidatius Mariprofundia</taxon>
        <taxon>Mariprofundales</taxon>
        <taxon>Mariprofundaceae</taxon>
        <taxon>Mariprofundus</taxon>
    </lineage>
</organism>
<sequence>MKRLFRIHLLLLSVLLFTWSATAEPVAIVDSIQVEGLERTEEITVLRELPFSVGSTWQHDFTYSAERRLRNLGIFSEAVVSAPDETGKVIVHLKERWTLWLLPQAARKDNGASSVSVVVDEYNLWGLNHHARLGYKRETGTNFSGLNGSSYSGAYDWRRIADSKLSMSVSGSWGRSLFDAYSQGVQAAQYMQTGKSATLLFSYAFADVPNEGWSASAGFTGSNAGYRFISGAPQADVIGNHIRALLAGVSYSKIDDHITWLSGSAFDYSLSAAHKAFGSTVNSYSHTASWRDYYAFSGQHTFNVRLDGGLMTGDVLRSGLFDIGNRNGLRGYYPGELQGTHYIYGSLEGRFPIKQDSNLQLVTFTDIGKIGGRVGSSVTRGVAVGAGGGFRWTLRWLARGTIRGDVAYGFATKRWRFYLGTGQSF</sequence>
<dbReference type="KEGG" id="maes:Ga0123461_2475"/>
<dbReference type="PROSITE" id="PS51779">
    <property type="entry name" value="POTRA"/>
    <property type="match status" value="1"/>
</dbReference>
<protein>
    <submittedName>
        <fullName evidence="5">Surface antigen</fullName>
    </submittedName>
</protein>
<dbReference type="GO" id="GO:0019867">
    <property type="term" value="C:outer membrane"/>
    <property type="evidence" value="ECO:0007669"/>
    <property type="project" value="InterPro"/>
</dbReference>
<dbReference type="InterPro" id="IPR034746">
    <property type="entry name" value="POTRA"/>
</dbReference>
<dbReference type="Gene3D" id="3.10.20.310">
    <property type="entry name" value="membrane protein fhac"/>
    <property type="match status" value="1"/>
</dbReference>
<gene>
    <name evidence="5" type="ORF">Ga0123461_2475</name>
</gene>
<reference evidence="5 6" key="1">
    <citation type="submission" date="2016-12" db="EMBL/GenBank/DDBJ databases">
        <title>Isolation and genomic insights into novel planktonic Zetaproteobacteria from stratified waters of the Chesapeake Bay.</title>
        <authorList>
            <person name="McAllister S.M."/>
            <person name="Kato S."/>
            <person name="Chan C.S."/>
            <person name="Chiu B.K."/>
            <person name="Field E.K."/>
        </authorList>
    </citation>
    <scope>NUCLEOTIDE SEQUENCE [LARGE SCALE GENOMIC DNA]</scope>
    <source>
        <strain evidence="5 6">CP-5</strain>
    </source>
</reference>
<dbReference type="OrthoDB" id="9769707at2"/>
<evidence type="ECO:0000256" key="2">
    <source>
        <dbReference type="ARBA" id="ARBA00023136"/>
    </source>
</evidence>
<dbReference type="InterPro" id="IPR000184">
    <property type="entry name" value="Bac_surfAg_D15"/>
</dbReference>
<keyword evidence="6" id="KW-1185">Reference proteome</keyword>
<keyword evidence="2" id="KW-0472">Membrane</keyword>
<feature type="domain" description="POTRA" evidence="4">
    <location>
        <begin position="27"/>
        <end position="96"/>
    </location>
</feature>
<feature type="chain" id="PRO_5014648776" evidence="3">
    <location>
        <begin position="24"/>
        <end position="425"/>
    </location>
</feature>
<dbReference type="Proteomes" id="UP000231701">
    <property type="component" value="Chromosome"/>
</dbReference>
<comment type="subcellular location">
    <subcellularLocation>
        <location evidence="1">Membrane</location>
    </subcellularLocation>
</comment>
<evidence type="ECO:0000313" key="6">
    <source>
        <dbReference type="Proteomes" id="UP000231701"/>
    </source>
</evidence>
<evidence type="ECO:0000313" key="5">
    <source>
        <dbReference type="EMBL" id="ATX80869.1"/>
    </source>
</evidence>
<evidence type="ECO:0000259" key="4">
    <source>
        <dbReference type="PROSITE" id="PS51779"/>
    </source>
</evidence>
<proteinExistence type="predicted"/>
<evidence type="ECO:0000256" key="1">
    <source>
        <dbReference type="ARBA" id="ARBA00004370"/>
    </source>
</evidence>
<keyword evidence="3" id="KW-0732">Signal</keyword>
<dbReference type="EMBL" id="CP018799">
    <property type="protein sequence ID" value="ATX80869.1"/>
    <property type="molecule type" value="Genomic_DNA"/>
</dbReference>
<dbReference type="AlphaFoldDB" id="A0A2K8L3R3"/>
<accession>A0A2K8L3R3</accession>
<dbReference type="RefSeq" id="WP_100278583.1">
    <property type="nucleotide sequence ID" value="NZ_CP018799.1"/>
</dbReference>
<feature type="signal peptide" evidence="3">
    <location>
        <begin position="1"/>
        <end position="23"/>
    </location>
</feature>
<dbReference type="Gene3D" id="2.40.160.50">
    <property type="entry name" value="membrane protein fhac: a member of the omp85/tpsb transporter family"/>
    <property type="match status" value="1"/>
</dbReference>
<name>A0A2K8L3R3_MARES</name>